<reference evidence="2 3" key="1">
    <citation type="journal article" date="2021" name="Microorganisms">
        <title>The Ever-Expanding Pseudomonas Genus: Description of 43 New Species and Partition of the Pseudomonas putida Group.</title>
        <authorList>
            <person name="Girard L."/>
            <person name="Lood C."/>
            <person name="Hofte M."/>
            <person name="Vandamme P."/>
            <person name="Rokni-Zadeh H."/>
            <person name="van Noort V."/>
            <person name="Lavigne R."/>
            <person name="De Mot R."/>
        </authorList>
    </citation>
    <scope>NUCLEOTIDE SEQUENCE [LARGE SCALE GENOMIC DNA]</scope>
    <source>
        <strain evidence="2 3">SWRI17</strain>
    </source>
</reference>
<dbReference type="Proteomes" id="UP000824066">
    <property type="component" value="Chromosome"/>
</dbReference>
<proteinExistence type="predicted"/>
<organism evidence="2 3">
    <name type="scientific">Pseudomonas canavaninivorans</name>
    <dbReference type="NCBI Taxonomy" id="2842348"/>
    <lineage>
        <taxon>Bacteria</taxon>
        <taxon>Pseudomonadati</taxon>
        <taxon>Pseudomonadota</taxon>
        <taxon>Gammaproteobacteria</taxon>
        <taxon>Pseudomonadales</taxon>
        <taxon>Pseudomonadaceae</taxon>
        <taxon>Pseudomonas</taxon>
    </lineage>
</organism>
<feature type="domain" description="Abortive infection protein-like C-terminal" evidence="1">
    <location>
        <begin position="189"/>
        <end position="269"/>
    </location>
</feature>
<dbReference type="Pfam" id="PF14355">
    <property type="entry name" value="Abi_C"/>
    <property type="match status" value="1"/>
</dbReference>
<evidence type="ECO:0000313" key="2">
    <source>
        <dbReference type="EMBL" id="QXI56046.1"/>
    </source>
</evidence>
<gene>
    <name evidence="2" type="ORF">KSS97_04520</name>
</gene>
<dbReference type="EMBL" id="CP077080">
    <property type="protein sequence ID" value="QXI56046.1"/>
    <property type="molecule type" value="Genomic_DNA"/>
</dbReference>
<accession>A0ABX8QL68</accession>
<protein>
    <submittedName>
        <fullName evidence="2">Abortive infection family protein</fullName>
    </submittedName>
</protein>
<dbReference type="InterPro" id="IPR026001">
    <property type="entry name" value="Abi-like_C"/>
</dbReference>
<keyword evidence="3" id="KW-1185">Reference proteome</keyword>
<sequence>MALPITDLIVATVSKMVDDSQSGAYREPSHSDLDFYISRAGLSNIDPKVQGQTVGKAKRVRAVLSWALDNDQVAGGKLVESLISKIRASGGFRETSENYVGNDVILRAVDAFNSEGYVLAMDGDLRSKNLESLSGRNLTEALRAYARRAKKGSEDAALLSGTSKDLLEATAAHVITVKFGAYPQQANFPALLGQAFVALGMATPEDPPSSTEAPCRVMERGMYHVAVGVNRLRNKEGAGHGRPWSSGITKVEAEAAVEVTGVIAGYMLDKLNTY</sequence>
<evidence type="ECO:0000313" key="3">
    <source>
        <dbReference type="Proteomes" id="UP000824066"/>
    </source>
</evidence>
<name>A0ABX8QL68_PSECO</name>
<evidence type="ECO:0000259" key="1">
    <source>
        <dbReference type="Pfam" id="PF14355"/>
    </source>
</evidence>